<dbReference type="AlphaFoldDB" id="A0A9P0PAB5"/>
<dbReference type="InterPro" id="IPR016186">
    <property type="entry name" value="C-type_lectin-like/link_sf"/>
</dbReference>
<dbReference type="Gene3D" id="3.10.100.10">
    <property type="entry name" value="Mannose-Binding Protein A, subunit A"/>
    <property type="match status" value="1"/>
</dbReference>
<comment type="caution">
    <text evidence="3">The sequence shown here is derived from an EMBL/GenBank/DDBJ whole genome shotgun (WGS) entry which is preliminary data.</text>
</comment>
<dbReference type="EMBL" id="CAKOFQ010006816">
    <property type="protein sequence ID" value="CAH1973949.1"/>
    <property type="molecule type" value="Genomic_DNA"/>
</dbReference>
<dbReference type="InterPro" id="IPR016187">
    <property type="entry name" value="CTDL_fold"/>
</dbReference>
<feature type="domain" description="C-type lectin" evidence="2">
    <location>
        <begin position="50"/>
        <end position="177"/>
    </location>
</feature>
<dbReference type="Proteomes" id="UP001152888">
    <property type="component" value="Unassembled WGS sequence"/>
</dbReference>
<dbReference type="PANTHER" id="PTHR22802:SF465">
    <property type="entry name" value="AT17652P-RELATED"/>
    <property type="match status" value="1"/>
</dbReference>
<evidence type="ECO:0000313" key="3">
    <source>
        <dbReference type="EMBL" id="CAH1973949.1"/>
    </source>
</evidence>
<organism evidence="3 4">
    <name type="scientific">Acanthoscelides obtectus</name>
    <name type="common">Bean weevil</name>
    <name type="synonym">Bruchus obtectus</name>
    <dbReference type="NCBI Taxonomy" id="200917"/>
    <lineage>
        <taxon>Eukaryota</taxon>
        <taxon>Metazoa</taxon>
        <taxon>Ecdysozoa</taxon>
        <taxon>Arthropoda</taxon>
        <taxon>Hexapoda</taxon>
        <taxon>Insecta</taxon>
        <taxon>Pterygota</taxon>
        <taxon>Neoptera</taxon>
        <taxon>Endopterygota</taxon>
        <taxon>Coleoptera</taxon>
        <taxon>Polyphaga</taxon>
        <taxon>Cucujiformia</taxon>
        <taxon>Chrysomeloidea</taxon>
        <taxon>Chrysomelidae</taxon>
        <taxon>Bruchinae</taxon>
        <taxon>Bruchini</taxon>
        <taxon>Acanthoscelides</taxon>
    </lineage>
</organism>
<dbReference type="Pfam" id="PF00059">
    <property type="entry name" value="Lectin_C"/>
    <property type="match status" value="1"/>
</dbReference>
<evidence type="ECO:0000256" key="1">
    <source>
        <dbReference type="SAM" id="SignalP"/>
    </source>
</evidence>
<accession>A0A9P0PAB5</accession>
<proteinExistence type="predicted"/>
<dbReference type="SUPFAM" id="SSF56436">
    <property type="entry name" value="C-type lectin-like"/>
    <property type="match status" value="1"/>
</dbReference>
<dbReference type="InterPro" id="IPR001304">
    <property type="entry name" value="C-type_lectin-like"/>
</dbReference>
<gene>
    <name evidence="3" type="ORF">ACAOBT_LOCUS10828</name>
</gene>
<evidence type="ECO:0000259" key="2">
    <source>
        <dbReference type="PROSITE" id="PS50041"/>
    </source>
</evidence>
<dbReference type="SMART" id="SM00034">
    <property type="entry name" value="CLECT"/>
    <property type="match status" value="1"/>
</dbReference>
<evidence type="ECO:0000313" key="4">
    <source>
        <dbReference type="Proteomes" id="UP001152888"/>
    </source>
</evidence>
<dbReference type="CDD" id="cd00037">
    <property type="entry name" value="CLECT"/>
    <property type="match status" value="1"/>
</dbReference>
<feature type="chain" id="PRO_5040502021" description="C-type lectin domain-containing protein" evidence="1">
    <location>
        <begin position="18"/>
        <end position="198"/>
    </location>
</feature>
<protein>
    <recommendedName>
        <fullName evidence="2">C-type lectin domain-containing protein</fullName>
    </recommendedName>
</protein>
<keyword evidence="1" id="KW-0732">Signal</keyword>
<feature type="signal peptide" evidence="1">
    <location>
        <begin position="1"/>
        <end position="17"/>
    </location>
</feature>
<reference evidence="3" key="1">
    <citation type="submission" date="2022-03" db="EMBL/GenBank/DDBJ databases">
        <authorList>
            <person name="Sayadi A."/>
        </authorList>
    </citation>
    <scope>NUCLEOTIDE SEQUENCE</scope>
</reference>
<dbReference type="PANTHER" id="PTHR22802">
    <property type="entry name" value="C-TYPE LECTIN SUPERFAMILY MEMBER"/>
    <property type="match status" value="1"/>
</dbReference>
<dbReference type="OrthoDB" id="7357196at2759"/>
<dbReference type="PROSITE" id="PS50041">
    <property type="entry name" value="C_TYPE_LECTIN_2"/>
    <property type="match status" value="1"/>
</dbReference>
<name>A0A9P0PAB5_ACAOB</name>
<dbReference type="InterPro" id="IPR051004">
    <property type="entry name" value="DC-SIGN_domain-containing"/>
</dbReference>
<sequence length="198" mass="22494">MNSTILLIICIFALVPAFSTNNVLSLGLGSNEDGEPSFSNCSPRVPLVHYKSTSYYIGSIYNGTQTQAEIFCSYHGMRLLSIESDAENNFLISALSEHFEATRKVTFAFWSSGRRYDEDEWMWVSTGIPVEYANWNPPNEPTHNPNEDCILMSYNHTGKTLVWVAQVCAYPRYFICEIREESCNQTTYDNHEDIAVVT</sequence>
<keyword evidence="4" id="KW-1185">Reference proteome</keyword>